<dbReference type="SUPFAM" id="SSF117281">
    <property type="entry name" value="Kelch motif"/>
    <property type="match status" value="3"/>
</dbReference>
<evidence type="ECO:0000313" key="4">
    <source>
        <dbReference type="EMBL" id="PFX12484.1"/>
    </source>
</evidence>
<comment type="caution">
    <text evidence="4">The sequence shown here is derived from an EMBL/GenBank/DDBJ whole genome shotgun (WGS) entry which is preliminary data.</text>
</comment>
<accession>A0A2B4R2B2</accession>
<evidence type="ECO:0000313" key="5">
    <source>
        <dbReference type="Proteomes" id="UP000225706"/>
    </source>
</evidence>
<dbReference type="OrthoDB" id="684045at2759"/>
<dbReference type="STRING" id="50429.A0A2B4R2B2"/>
<dbReference type="Pfam" id="PF24981">
    <property type="entry name" value="Beta-prop_ATRN-LZTR1"/>
    <property type="match status" value="1"/>
</dbReference>
<name>A0A2B4R2B2_STYPI</name>
<dbReference type="InterPro" id="IPR011705">
    <property type="entry name" value="BACK"/>
</dbReference>
<dbReference type="SMART" id="SM00875">
    <property type="entry name" value="BACK"/>
    <property type="match status" value="2"/>
</dbReference>
<keyword evidence="2" id="KW-0677">Repeat</keyword>
<keyword evidence="1" id="KW-0880">Kelch repeat</keyword>
<dbReference type="Gene3D" id="1.25.40.420">
    <property type="match status" value="2"/>
</dbReference>
<evidence type="ECO:0000256" key="1">
    <source>
        <dbReference type="ARBA" id="ARBA00022441"/>
    </source>
</evidence>
<dbReference type="Pfam" id="PF07707">
    <property type="entry name" value="BACK"/>
    <property type="match status" value="1"/>
</dbReference>
<dbReference type="CDD" id="cd18186">
    <property type="entry name" value="BTB_POZ_ZBTB_KLHL-like"/>
    <property type="match status" value="1"/>
</dbReference>
<dbReference type="AlphaFoldDB" id="A0A2B4R2B2"/>
<feature type="domain" description="BACK" evidence="3">
    <location>
        <begin position="462"/>
        <end position="555"/>
    </location>
</feature>
<dbReference type="EMBL" id="LSMT01001342">
    <property type="protein sequence ID" value="PFX12484.1"/>
    <property type="molecule type" value="Genomic_DNA"/>
</dbReference>
<evidence type="ECO:0000256" key="2">
    <source>
        <dbReference type="ARBA" id="ARBA00022737"/>
    </source>
</evidence>
<dbReference type="Gene3D" id="2.120.10.80">
    <property type="entry name" value="Kelch-type beta propeller"/>
    <property type="match status" value="2"/>
</dbReference>
<dbReference type="InterPro" id="IPR006652">
    <property type="entry name" value="Kelch_1"/>
</dbReference>
<dbReference type="InterPro" id="IPR015915">
    <property type="entry name" value="Kelch-typ_b-propeller"/>
</dbReference>
<dbReference type="Pfam" id="PF24681">
    <property type="entry name" value="Kelch_KLHDC2_KLHL20_DRC7"/>
    <property type="match status" value="1"/>
</dbReference>
<feature type="domain" description="BACK" evidence="3">
    <location>
        <begin position="6"/>
        <end position="108"/>
    </location>
</feature>
<dbReference type="Proteomes" id="UP000225706">
    <property type="component" value="Unassembled WGS sequence"/>
</dbReference>
<sequence>MCATNCISTFYFAEKYDCEELVSDSKSFIHENFASVAVMDEFLSLEAKEVERWISSDEIVVETEADVFQILQKWVEHDKSERKAGFEELLRHVRLDFVSRDYLLNVVTNELVRDNAGCLRLVSDTIKQTTFSSDDNLSQSPRKGLDTRAIVACGEEYAFCYVPQKDEWKGLPNRLAKKRLNILSANMIRFRDQLFMFHSLGQAERYDPVFNGWSSFSFGIFSFKVQDKVTVIGGELFSIDETVRKKNTTTTIEKFHVESCSWQEFHSSPQCYRKKSCVIGSGNFLYLLGGRSRHRSQYVAKADRFDIMEKKWEEITEMQQARGGAFGVATQEKIFVAGGANEESIVLKTCEVYNVSTNEWQLIANLNVCRTHGSMVCLGGRLYVQGGFDQTKKKPEHSVECYDSTQCKWIVKTTIPVEEDCKKKHAFKGCVLKFSQGVLDYLDDAIEEDEEDEEDERQKKNCEGIVRLEEISGSVMEDVLEFIYTGTVEVTEENAEEQGLCLGLEAKEVERWISSDEIVVKTEANVFQIAQKWVEHNKTERRAAFKELLCHDKVTVIGGELFSIDETFKRPKGVEGTTKTTTIQKFLVESCPWQKLHSSPQCYRKESCLIGYSNFLYLLVGRSSHTSQYVAKADRFDITKKKWEEITEMQQARGGAFGMATQGNIFVPGGADEENTVLKTCEVYNVATNEWQLFANLNVYRTHGSMVCLGEILYVLGGLDQTKKKAEHSVECYQSKQGKWIVKTTIPVEEDWRKKYAFKGCVLKFSRGVLDYLDDVIEEDY</sequence>
<keyword evidence="5" id="KW-1185">Reference proteome</keyword>
<protein>
    <submittedName>
        <fullName evidence="4">Kelch-like protein 2</fullName>
    </submittedName>
</protein>
<organism evidence="4 5">
    <name type="scientific">Stylophora pistillata</name>
    <name type="common">Smooth cauliflower coral</name>
    <dbReference type="NCBI Taxonomy" id="50429"/>
    <lineage>
        <taxon>Eukaryota</taxon>
        <taxon>Metazoa</taxon>
        <taxon>Cnidaria</taxon>
        <taxon>Anthozoa</taxon>
        <taxon>Hexacorallia</taxon>
        <taxon>Scleractinia</taxon>
        <taxon>Astrocoeniina</taxon>
        <taxon>Pocilloporidae</taxon>
        <taxon>Stylophora</taxon>
    </lineage>
</organism>
<dbReference type="FunFam" id="1.25.40.420:FF:000001">
    <property type="entry name" value="Kelch-like family member 12"/>
    <property type="match status" value="1"/>
</dbReference>
<gene>
    <name evidence="4" type="primary">Klhl2</name>
    <name evidence="4" type="ORF">AWC38_SpisGene23555</name>
</gene>
<dbReference type="PANTHER" id="PTHR45632:SF30">
    <property type="entry name" value="BTB DOMAIN-CONTAINING PROTEIN"/>
    <property type="match status" value="1"/>
</dbReference>
<reference evidence="5" key="1">
    <citation type="journal article" date="2017" name="bioRxiv">
        <title>Comparative analysis of the genomes of Stylophora pistillata and Acropora digitifera provides evidence for extensive differences between species of corals.</title>
        <authorList>
            <person name="Voolstra C.R."/>
            <person name="Li Y."/>
            <person name="Liew Y.J."/>
            <person name="Baumgarten S."/>
            <person name="Zoccola D."/>
            <person name="Flot J.-F."/>
            <person name="Tambutte S."/>
            <person name="Allemand D."/>
            <person name="Aranda M."/>
        </authorList>
    </citation>
    <scope>NUCLEOTIDE SEQUENCE [LARGE SCALE GENOMIC DNA]</scope>
</reference>
<dbReference type="InterPro" id="IPR056737">
    <property type="entry name" value="Beta-prop_ATRN-MKLN-like"/>
</dbReference>
<dbReference type="PANTHER" id="PTHR45632">
    <property type="entry name" value="LD33804P"/>
    <property type="match status" value="1"/>
</dbReference>
<dbReference type="SMART" id="SM00612">
    <property type="entry name" value="Kelch"/>
    <property type="match status" value="6"/>
</dbReference>
<proteinExistence type="predicted"/>
<evidence type="ECO:0000259" key="3">
    <source>
        <dbReference type="SMART" id="SM00875"/>
    </source>
</evidence>